<gene>
    <name evidence="2" type="ORF">HHUSO_G7507</name>
</gene>
<keyword evidence="2" id="KW-0808">Transferase</keyword>
<evidence type="ECO:0000313" key="2">
    <source>
        <dbReference type="EMBL" id="KAK6488638.1"/>
    </source>
</evidence>
<keyword evidence="3" id="KW-1185">Reference proteome</keyword>
<reference evidence="2 3" key="1">
    <citation type="submission" date="2021-05" db="EMBL/GenBank/DDBJ databases">
        <authorList>
            <person name="Zahm M."/>
            <person name="Klopp C."/>
            <person name="Cabau C."/>
            <person name="Kuhl H."/>
            <person name="Suciu R."/>
            <person name="Ciorpac M."/>
            <person name="Holostenco D."/>
            <person name="Gessner J."/>
            <person name="Wuertz S."/>
            <person name="Hohne C."/>
            <person name="Stock M."/>
            <person name="Gislard M."/>
            <person name="Lluch J."/>
            <person name="Milhes M."/>
            <person name="Lampietro C."/>
            <person name="Lopez Roques C."/>
            <person name="Donnadieu C."/>
            <person name="Du K."/>
            <person name="Schartl M."/>
            <person name="Guiguen Y."/>
        </authorList>
    </citation>
    <scope>NUCLEOTIDE SEQUENCE [LARGE SCALE GENOMIC DNA]</scope>
    <source>
        <strain evidence="2">Hh-F2</strain>
        <tissue evidence="2">Blood</tissue>
    </source>
</reference>
<evidence type="ECO:0000313" key="3">
    <source>
        <dbReference type="Proteomes" id="UP001369086"/>
    </source>
</evidence>
<dbReference type="GO" id="GO:0016301">
    <property type="term" value="F:kinase activity"/>
    <property type="evidence" value="ECO:0007669"/>
    <property type="project" value="UniProtKB-KW"/>
</dbReference>
<protein>
    <submittedName>
        <fullName evidence="2">Inhibitor of Bruton tyrosine kinase</fullName>
    </submittedName>
</protein>
<sequence>MGDSSARFSLPKSFRDLLMEEEETVRPVLSSGSVIKKVSFKDTEQHENEKKLPGWPAKSTHSIGDHIPTSAQADGYNPWLKPAVNSPPAVAPVTFAAIVEEERQQEAALLRRREIPLALIQIEECATQDLLIHYNAFDNPDEFITVERASQGPIAIPMWNKH</sequence>
<dbReference type="EMBL" id="JAHFZB010000006">
    <property type="protein sequence ID" value="KAK6488638.1"/>
    <property type="molecule type" value="Genomic_DNA"/>
</dbReference>
<organism evidence="2 3">
    <name type="scientific">Huso huso</name>
    <name type="common">Beluga</name>
    <name type="synonym">Acipenser huso</name>
    <dbReference type="NCBI Taxonomy" id="61971"/>
    <lineage>
        <taxon>Eukaryota</taxon>
        <taxon>Metazoa</taxon>
        <taxon>Chordata</taxon>
        <taxon>Craniata</taxon>
        <taxon>Vertebrata</taxon>
        <taxon>Euteleostomi</taxon>
        <taxon>Actinopterygii</taxon>
        <taxon>Chondrostei</taxon>
        <taxon>Acipenseriformes</taxon>
        <taxon>Acipenseridae</taxon>
        <taxon>Huso</taxon>
    </lineage>
</organism>
<comment type="caution">
    <text evidence="2">The sequence shown here is derived from an EMBL/GenBank/DDBJ whole genome shotgun (WGS) entry which is preliminary data.</text>
</comment>
<dbReference type="Proteomes" id="UP001369086">
    <property type="component" value="Unassembled WGS sequence"/>
</dbReference>
<feature type="compositionally biased region" description="Basic and acidic residues" evidence="1">
    <location>
        <begin position="41"/>
        <end position="52"/>
    </location>
</feature>
<evidence type="ECO:0000256" key="1">
    <source>
        <dbReference type="SAM" id="MobiDB-lite"/>
    </source>
</evidence>
<accession>A0ABR0ZUZ7</accession>
<feature type="region of interest" description="Disordered" evidence="1">
    <location>
        <begin position="41"/>
        <end position="68"/>
    </location>
</feature>
<proteinExistence type="predicted"/>
<keyword evidence="2" id="KW-0418">Kinase</keyword>
<name>A0ABR0ZUZ7_HUSHU</name>